<protein>
    <submittedName>
        <fullName evidence="1">Uncharacterized protein</fullName>
    </submittedName>
</protein>
<proteinExistence type="predicted"/>
<reference evidence="1" key="1">
    <citation type="submission" date="2019-05" db="EMBL/GenBank/DDBJ databases">
        <title>Annotation for the trematode Paragonimus heterotremus.</title>
        <authorList>
            <person name="Choi Y.-J."/>
        </authorList>
    </citation>
    <scope>NUCLEOTIDE SEQUENCE</scope>
    <source>
        <strain evidence="1">LC</strain>
    </source>
</reference>
<gene>
    <name evidence="1" type="ORF">PHET_07276</name>
</gene>
<comment type="caution">
    <text evidence="1">The sequence shown here is derived from an EMBL/GenBank/DDBJ whole genome shotgun (WGS) entry which is preliminary data.</text>
</comment>
<evidence type="ECO:0000313" key="1">
    <source>
        <dbReference type="EMBL" id="KAF5399432.1"/>
    </source>
</evidence>
<name>A0A8J4TDF5_9TREM</name>
<sequence>MSFRLDSHFTCLVFVDLRYSLKVERWFCHGTMNRRKPKSHFKSQLKLSGEGTEDTTVALIVDCRPSVPTHYLTDLDFSGQPHSCMLLDKMASRDKHCSTGAEKYVALFLSKNTPLSTNLPGYQCGKFPIC</sequence>
<organism evidence="1 2">
    <name type="scientific">Paragonimus heterotremus</name>
    <dbReference type="NCBI Taxonomy" id="100268"/>
    <lineage>
        <taxon>Eukaryota</taxon>
        <taxon>Metazoa</taxon>
        <taxon>Spiralia</taxon>
        <taxon>Lophotrochozoa</taxon>
        <taxon>Platyhelminthes</taxon>
        <taxon>Trematoda</taxon>
        <taxon>Digenea</taxon>
        <taxon>Plagiorchiida</taxon>
        <taxon>Troglotremata</taxon>
        <taxon>Troglotrematidae</taxon>
        <taxon>Paragonimus</taxon>
    </lineage>
</organism>
<dbReference type="Proteomes" id="UP000748531">
    <property type="component" value="Unassembled WGS sequence"/>
</dbReference>
<evidence type="ECO:0000313" key="2">
    <source>
        <dbReference type="Proteomes" id="UP000748531"/>
    </source>
</evidence>
<dbReference type="AlphaFoldDB" id="A0A8J4TDF5"/>
<accession>A0A8J4TDF5</accession>
<keyword evidence="2" id="KW-1185">Reference proteome</keyword>
<dbReference type="EMBL" id="LUCH01004061">
    <property type="protein sequence ID" value="KAF5399432.1"/>
    <property type="molecule type" value="Genomic_DNA"/>
</dbReference>